<keyword evidence="2" id="KW-1185">Reference proteome</keyword>
<protein>
    <submittedName>
        <fullName evidence="1">Uncharacterized protein</fullName>
    </submittedName>
</protein>
<evidence type="ECO:0000313" key="1">
    <source>
        <dbReference type="EMBL" id="EYC04128.1"/>
    </source>
</evidence>
<dbReference type="EMBL" id="JARK01001425">
    <property type="protein sequence ID" value="EYC04128.1"/>
    <property type="molecule type" value="Genomic_DNA"/>
</dbReference>
<sequence>MRGFGTCAFFTDDVHAALTGLYEKSSANSDTRTARALCNDRLIAPRQRGWYGLRHGNVRALGNDRPSALQ</sequence>
<evidence type="ECO:0000313" key="2">
    <source>
        <dbReference type="Proteomes" id="UP000024635"/>
    </source>
</evidence>
<accession>A0A016TNU7</accession>
<comment type="caution">
    <text evidence="1">The sequence shown here is derived from an EMBL/GenBank/DDBJ whole genome shotgun (WGS) entry which is preliminary data.</text>
</comment>
<dbReference type="Proteomes" id="UP000024635">
    <property type="component" value="Unassembled WGS sequence"/>
</dbReference>
<name>A0A016TNU7_9BILA</name>
<proteinExistence type="predicted"/>
<gene>
    <name evidence="1" type="primary">Acey_s0089.g2230</name>
    <name evidence="1" type="ORF">Y032_0089g2230</name>
</gene>
<reference evidence="2" key="1">
    <citation type="journal article" date="2015" name="Nat. Genet.">
        <title>The genome and transcriptome of the zoonotic hookworm Ancylostoma ceylanicum identify infection-specific gene families.</title>
        <authorList>
            <person name="Schwarz E.M."/>
            <person name="Hu Y."/>
            <person name="Antoshechkin I."/>
            <person name="Miller M.M."/>
            <person name="Sternberg P.W."/>
            <person name="Aroian R.V."/>
        </authorList>
    </citation>
    <scope>NUCLEOTIDE SEQUENCE</scope>
    <source>
        <strain evidence="2">HY135</strain>
    </source>
</reference>
<dbReference type="AlphaFoldDB" id="A0A016TNU7"/>
<organism evidence="1 2">
    <name type="scientific">Ancylostoma ceylanicum</name>
    <dbReference type="NCBI Taxonomy" id="53326"/>
    <lineage>
        <taxon>Eukaryota</taxon>
        <taxon>Metazoa</taxon>
        <taxon>Ecdysozoa</taxon>
        <taxon>Nematoda</taxon>
        <taxon>Chromadorea</taxon>
        <taxon>Rhabditida</taxon>
        <taxon>Rhabditina</taxon>
        <taxon>Rhabditomorpha</taxon>
        <taxon>Strongyloidea</taxon>
        <taxon>Ancylostomatidae</taxon>
        <taxon>Ancylostomatinae</taxon>
        <taxon>Ancylostoma</taxon>
    </lineage>
</organism>